<dbReference type="GO" id="GO:0016747">
    <property type="term" value="F:acyltransferase activity, transferring groups other than amino-acyl groups"/>
    <property type="evidence" value="ECO:0007669"/>
    <property type="project" value="TreeGrafter"/>
</dbReference>
<dbReference type="PANTHER" id="PTHR31642">
    <property type="entry name" value="TRICHOTHECENE 3-O-ACETYLTRANSFERASE"/>
    <property type="match status" value="1"/>
</dbReference>
<dbReference type="AlphaFoldDB" id="A0A5B6VV81"/>
<name>A0A5B6VV81_9ROSI</name>
<dbReference type="PANTHER" id="PTHR31642:SF9">
    <property type="entry name" value="BENZYL ALCOHOL O-BENZOYLTRANSFERASE"/>
    <property type="match status" value="1"/>
</dbReference>
<dbReference type="Gene3D" id="3.30.559.10">
    <property type="entry name" value="Chloramphenicol acetyltransferase-like domain"/>
    <property type="match status" value="2"/>
</dbReference>
<dbReference type="InterPro" id="IPR050317">
    <property type="entry name" value="Plant_Fungal_Acyltransferase"/>
</dbReference>
<dbReference type="OrthoDB" id="1747972at2759"/>
<evidence type="ECO:0000313" key="3">
    <source>
        <dbReference type="Proteomes" id="UP000325315"/>
    </source>
</evidence>
<dbReference type="Pfam" id="PF02458">
    <property type="entry name" value="Transferase"/>
    <property type="match status" value="2"/>
</dbReference>
<dbReference type="EMBL" id="SMMG02000005">
    <property type="protein sequence ID" value="KAA3473409.1"/>
    <property type="molecule type" value="Genomic_DNA"/>
</dbReference>
<dbReference type="Proteomes" id="UP000325315">
    <property type="component" value="Unassembled WGS sequence"/>
</dbReference>
<keyword evidence="3" id="KW-1185">Reference proteome</keyword>
<evidence type="ECO:0000313" key="2">
    <source>
        <dbReference type="EMBL" id="KAA3473409.1"/>
    </source>
</evidence>
<keyword evidence="2" id="KW-0808">Transferase</keyword>
<dbReference type="InterPro" id="IPR023213">
    <property type="entry name" value="CAT-like_dom_sf"/>
</dbReference>
<sequence length="261" mass="30115">MEGKDPAKVIRDAIAKTLVFYYPFAGRLKEGPNGKLNVDCTGEGVLFIEGMLMLPSSNLVTILFHHFHAWMSFSSMLKVMFPILKSTFSTSDTIEVWWFHLYYSPQPHHGQCHRVVTVHESLKRNSPRHLLNAQTPPRVTYAQHEFDEEFMDMNDDEIIQPNNMMNLFVFFGYNEISALRKLIPPHYQCTTHDILTACLWRCHTKALQPDPNQHIRLICVVNARSKFNPPLPLGYYRNAIAYPTTVTTPDKLCRSSLKYAI</sequence>
<comment type="caution">
    <text evidence="2">The sequence shown here is derived from an EMBL/GenBank/DDBJ whole genome shotgun (WGS) entry which is preliminary data.</text>
</comment>
<organism evidence="2 3">
    <name type="scientific">Gossypium australe</name>
    <dbReference type="NCBI Taxonomy" id="47621"/>
    <lineage>
        <taxon>Eukaryota</taxon>
        <taxon>Viridiplantae</taxon>
        <taxon>Streptophyta</taxon>
        <taxon>Embryophyta</taxon>
        <taxon>Tracheophyta</taxon>
        <taxon>Spermatophyta</taxon>
        <taxon>Magnoliopsida</taxon>
        <taxon>eudicotyledons</taxon>
        <taxon>Gunneridae</taxon>
        <taxon>Pentapetalae</taxon>
        <taxon>rosids</taxon>
        <taxon>malvids</taxon>
        <taxon>Malvales</taxon>
        <taxon>Malvaceae</taxon>
        <taxon>Malvoideae</taxon>
        <taxon>Gossypium</taxon>
    </lineage>
</organism>
<proteinExistence type="inferred from homology"/>
<accession>A0A5B6VV81</accession>
<protein>
    <submittedName>
        <fullName evidence="2">Benzyl alcohol O-benzoyltransferase-like isoform X2</fullName>
    </submittedName>
</protein>
<reference evidence="3" key="1">
    <citation type="journal article" date="2019" name="Plant Biotechnol. J.">
        <title>Genome sequencing of the Australian wild diploid species Gossypium australe highlights disease resistance and delayed gland morphogenesis.</title>
        <authorList>
            <person name="Cai Y."/>
            <person name="Cai X."/>
            <person name="Wang Q."/>
            <person name="Wang P."/>
            <person name="Zhang Y."/>
            <person name="Cai C."/>
            <person name="Xu Y."/>
            <person name="Wang K."/>
            <person name="Zhou Z."/>
            <person name="Wang C."/>
            <person name="Geng S."/>
            <person name="Li B."/>
            <person name="Dong Q."/>
            <person name="Hou Y."/>
            <person name="Wang H."/>
            <person name="Ai P."/>
            <person name="Liu Z."/>
            <person name="Yi F."/>
            <person name="Sun M."/>
            <person name="An G."/>
            <person name="Cheng J."/>
            <person name="Zhang Y."/>
            <person name="Shi Q."/>
            <person name="Xie Y."/>
            <person name="Shi X."/>
            <person name="Chang Y."/>
            <person name="Huang F."/>
            <person name="Chen Y."/>
            <person name="Hong S."/>
            <person name="Mi L."/>
            <person name="Sun Q."/>
            <person name="Zhang L."/>
            <person name="Zhou B."/>
            <person name="Peng R."/>
            <person name="Zhang X."/>
            <person name="Liu F."/>
        </authorList>
    </citation>
    <scope>NUCLEOTIDE SEQUENCE [LARGE SCALE GENOMIC DNA]</scope>
    <source>
        <strain evidence="3">cv. PA1801</strain>
    </source>
</reference>
<evidence type="ECO:0000256" key="1">
    <source>
        <dbReference type="ARBA" id="ARBA00009861"/>
    </source>
</evidence>
<gene>
    <name evidence="2" type="ORF">EPI10_023787</name>
</gene>
<comment type="similarity">
    <text evidence="1">Belongs to the plant acyltransferase family.</text>
</comment>